<feature type="transmembrane region" description="Helical" evidence="3">
    <location>
        <begin position="5"/>
        <end position="24"/>
    </location>
</feature>
<evidence type="ECO:0000256" key="2">
    <source>
        <dbReference type="SAM" id="MobiDB-lite"/>
    </source>
</evidence>
<reference evidence="4" key="1">
    <citation type="submission" date="2020-10" db="EMBL/GenBank/DDBJ databases">
        <authorList>
            <person name="Gilroy R."/>
        </authorList>
    </citation>
    <scope>NUCLEOTIDE SEQUENCE</scope>
    <source>
        <strain evidence="4">6276</strain>
    </source>
</reference>
<feature type="compositionally biased region" description="Basic and acidic residues" evidence="2">
    <location>
        <begin position="357"/>
        <end position="367"/>
    </location>
</feature>
<protein>
    <submittedName>
        <fullName evidence="4">Uncharacterized protein</fullName>
    </submittedName>
</protein>
<feature type="coiled-coil region" evidence="1">
    <location>
        <begin position="86"/>
        <end position="113"/>
    </location>
</feature>
<sequence length="1132" mass="129909">MLPFLICVIVIIAIAIIAIVSWIVKERKNAQRVLAIPEPKLSYSEKWASVQKTELMKFMLEKINELIGWYEGRAKAYQVLHQKVEFENCRHNAAQLRQKETKLEEKKDGILAQFNAIAPQNSTLVKDKDLLMFARQNNGTLCYLLHNPRGVRTHSGRWIYFVGNIVVVQDGRNIRIESYANLVVNESYMMERLGFSETLSSGDEIAGHYWLHEKKRGGPDRRFSYNPMSFVVYRGILEISLDSKTTASLKFSNRIKAHAAFQQLKGLIYDLSLTGNRRIYAKMLSCDRFLAIAEIKAQIEKEKQIELERKAKEEQEQREAGQRQIEERRKAEEQKEQAQLQKEEEQKQSFNGAVQNRQKEENTDNREVFNIEKDLTSNVENSGMKSQPKWDKYETALLIEAYLKVKNGASRSEIISDLSQKLRRLAVLRGQQIDETYRNINGISWQILSIQRAMGDNSSVVKVPSQLFVEIAELYKNNRKDFDLLLQEAHRLCGDESKEGEQKVGSDSKLLTTETVSPKHEDVKASKSEDGVVDFENIGYFAYTKPVLVSYFGEIDTNISSWRDVFKSVLKSLLDDYPKVIRPLADLSIYTYLTRRVETLRRPLFIEDGVYAEGNQNATEIVRHIGQLLDLCYVDYENVIIRYVPLEEEENLEETNVGKKAEPVVIVLSETDQRLYEIIKENYKSGFLAGAINYKKIKRYYEEKYSEELPLTNEEIKVSLDKTCLNVEGKYYAAASLMEDKLKERVLVFIEEGVASNGYVYYRNIIEQFGYELTAKIPDEKLLKKYLEKEFAQYTFFDDYIAKDKSVKVDPAREVEAVLLEAVYPVSVEVIKARLPHLTDEAVQKAITFDSNILTTNNNERFHIDSMGLTDDDLQEIKKIITEALEQHPYMFGNELLEGLRIKYTSLYDRIKDFGDRGIRNAVALKLKGAFTFNRNIICPIGADIDNAEVFKSFAESEKYFTLSSLIKLQEQIGVGNVYFDAVNEVAARINQTDYVPNGALSFDKNAIDSVMEQFVPNAICSIKQASNFAVYPSTCYPWTEYLLESYVAKFSEKFKLFHIGYTEGKCVGAIVKKSSQINSFDDVVVEYLINNEAIQTAADALDGLVKDGYIARKRYKGIDELLVIAKAKRKE</sequence>
<proteinExistence type="predicted"/>
<evidence type="ECO:0000313" key="5">
    <source>
        <dbReference type="Proteomes" id="UP000823928"/>
    </source>
</evidence>
<dbReference type="AlphaFoldDB" id="A0A9D1EXB3"/>
<evidence type="ECO:0000313" key="4">
    <source>
        <dbReference type="EMBL" id="HIS35235.1"/>
    </source>
</evidence>
<accession>A0A9D1EXB3</accession>
<gene>
    <name evidence="4" type="ORF">IAC10_01200</name>
</gene>
<feature type="region of interest" description="Disordered" evidence="2">
    <location>
        <begin position="313"/>
        <end position="367"/>
    </location>
</feature>
<organism evidence="4 5">
    <name type="scientific">Candidatus Scatousia excrementigallinarum</name>
    <dbReference type="NCBI Taxonomy" id="2840935"/>
    <lineage>
        <taxon>Bacteria</taxon>
        <taxon>Candidatus Scatousia</taxon>
    </lineage>
</organism>
<name>A0A9D1EXB3_9BACT</name>
<evidence type="ECO:0000256" key="3">
    <source>
        <dbReference type="SAM" id="Phobius"/>
    </source>
</evidence>
<keyword evidence="3" id="KW-1133">Transmembrane helix</keyword>
<reference evidence="4" key="2">
    <citation type="journal article" date="2021" name="PeerJ">
        <title>Extensive microbial diversity within the chicken gut microbiome revealed by metagenomics and culture.</title>
        <authorList>
            <person name="Gilroy R."/>
            <person name="Ravi A."/>
            <person name="Getino M."/>
            <person name="Pursley I."/>
            <person name="Horton D.L."/>
            <person name="Alikhan N.F."/>
            <person name="Baker D."/>
            <person name="Gharbi K."/>
            <person name="Hall N."/>
            <person name="Watson M."/>
            <person name="Adriaenssens E.M."/>
            <person name="Foster-Nyarko E."/>
            <person name="Jarju S."/>
            <person name="Secka A."/>
            <person name="Antonio M."/>
            <person name="Oren A."/>
            <person name="Chaudhuri R.R."/>
            <person name="La Ragione R."/>
            <person name="Hildebrand F."/>
            <person name="Pallen M.J."/>
        </authorList>
    </citation>
    <scope>NUCLEOTIDE SEQUENCE</scope>
    <source>
        <strain evidence="4">6276</strain>
    </source>
</reference>
<dbReference type="Proteomes" id="UP000823928">
    <property type="component" value="Unassembled WGS sequence"/>
</dbReference>
<keyword evidence="3" id="KW-0812">Transmembrane</keyword>
<comment type="caution">
    <text evidence="4">The sequence shown here is derived from an EMBL/GenBank/DDBJ whole genome shotgun (WGS) entry which is preliminary data.</text>
</comment>
<feature type="compositionally biased region" description="Basic and acidic residues" evidence="2">
    <location>
        <begin position="313"/>
        <end position="347"/>
    </location>
</feature>
<keyword evidence="3" id="KW-0472">Membrane</keyword>
<evidence type="ECO:0000256" key="1">
    <source>
        <dbReference type="SAM" id="Coils"/>
    </source>
</evidence>
<dbReference type="EMBL" id="DVIU01000025">
    <property type="protein sequence ID" value="HIS35235.1"/>
    <property type="molecule type" value="Genomic_DNA"/>
</dbReference>
<keyword evidence="1" id="KW-0175">Coiled coil</keyword>